<organism evidence="2 3">
    <name type="scientific">Priapulus caudatus</name>
    <name type="common">Priapulid worm</name>
    <dbReference type="NCBI Taxonomy" id="37621"/>
    <lineage>
        <taxon>Eukaryota</taxon>
        <taxon>Metazoa</taxon>
        <taxon>Ecdysozoa</taxon>
        <taxon>Scalidophora</taxon>
        <taxon>Priapulida</taxon>
        <taxon>Priapulimorpha</taxon>
        <taxon>Priapulimorphida</taxon>
        <taxon>Priapulidae</taxon>
        <taxon>Priapulus</taxon>
    </lineage>
</organism>
<dbReference type="PANTHER" id="PTHR28658:SF3">
    <property type="entry name" value="TRANSMEMBRANE PROTEIN 180"/>
    <property type="match status" value="1"/>
</dbReference>
<feature type="transmembrane region" description="Helical" evidence="1">
    <location>
        <begin position="177"/>
        <end position="196"/>
    </location>
</feature>
<name>A0ABM1E4B1_PRICU</name>
<dbReference type="InterPro" id="IPR040035">
    <property type="entry name" value="TMEM180"/>
</dbReference>
<feature type="transmembrane region" description="Helical" evidence="1">
    <location>
        <begin position="451"/>
        <end position="470"/>
    </location>
</feature>
<feature type="transmembrane region" description="Helical" evidence="1">
    <location>
        <begin position="274"/>
        <end position="299"/>
    </location>
</feature>
<feature type="transmembrane region" description="Helical" evidence="1">
    <location>
        <begin position="319"/>
        <end position="338"/>
    </location>
</feature>
<accession>A0ABM1E4B1</accession>
<reference evidence="3" key="1">
    <citation type="submission" date="2025-08" db="UniProtKB">
        <authorList>
            <consortium name="RefSeq"/>
        </authorList>
    </citation>
    <scope>IDENTIFICATION</scope>
</reference>
<evidence type="ECO:0000256" key="1">
    <source>
        <dbReference type="SAM" id="Phobius"/>
    </source>
</evidence>
<proteinExistence type="predicted"/>
<sequence>MFTRKVDLAYGSIALFTTIVHNVFLLYHVETFLSIYKIDKFSFWVGEIIFLLWNSINDPLLGWLSDGAYLGKGSETCFRDIVLYRIRALRFNGPLLSVSFLLIWFAWTYPGLQFVVCLCLYDGFLTVMDLQHSALLADLALSLSARARLNFYSSACSAIGATSVFLSYAFWNRERFMSFQVYCTMLTLFSIVGYLVSTTVLMRHYRSQQLHLGRDQHKSQVVNSEDCDRKSSARFHQLKTYARQVASHKNFLVFAVMNLIQVFHCHFNSNFFPLFLEILLGNAVSPLTASLLLGLSFVAPHINNLYFLSLCKVYGAYRVVHFLFLVKLMLSLVIYLVGRSHIWLLCLFIASNRIFTEGTCNLLNLVITDLVDEDMVIHKRQQPVSALVFGTSALLSKPGQTLAPLIGTWLLVLQTGHDVFRSASETPFVTKDLQSMDAASRSQYQDGCFTLLVYVPMGCAVLQLLFWSRFTLHGHRLSLVKYLRSDGFHGSDV</sequence>
<feature type="transmembrane region" description="Helical" evidence="1">
    <location>
        <begin position="41"/>
        <end position="64"/>
    </location>
</feature>
<dbReference type="RefSeq" id="XP_014667032.1">
    <property type="nucleotide sequence ID" value="XM_014811546.1"/>
</dbReference>
<keyword evidence="1" id="KW-0472">Membrane</keyword>
<evidence type="ECO:0000313" key="3">
    <source>
        <dbReference type="RefSeq" id="XP_014667032.1"/>
    </source>
</evidence>
<protein>
    <submittedName>
        <fullName evidence="3">Transmembrane protein 180-like</fullName>
    </submittedName>
</protein>
<feature type="transmembrane region" description="Helical" evidence="1">
    <location>
        <begin position="149"/>
        <end position="171"/>
    </location>
</feature>
<evidence type="ECO:0000313" key="2">
    <source>
        <dbReference type="Proteomes" id="UP000695022"/>
    </source>
</evidence>
<dbReference type="Proteomes" id="UP000695022">
    <property type="component" value="Unplaced"/>
</dbReference>
<feature type="transmembrane region" description="Helical" evidence="1">
    <location>
        <begin position="7"/>
        <end position="29"/>
    </location>
</feature>
<keyword evidence="2" id="KW-1185">Reference proteome</keyword>
<keyword evidence="1" id="KW-1133">Transmembrane helix</keyword>
<dbReference type="GeneID" id="106808716"/>
<dbReference type="InterPro" id="IPR036259">
    <property type="entry name" value="MFS_trans_sf"/>
</dbReference>
<gene>
    <name evidence="3" type="primary">LOC106808716</name>
</gene>
<dbReference type="PANTHER" id="PTHR28658">
    <property type="entry name" value="TRANSMEMBRANE PROTEIN 180"/>
    <property type="match status" value="1"/>
</dbReference>
<keyword evidence="1" id="KW-0812">Transmembrane</keyword>
<dbReference type="SUPFAM" id="SSF103473">
    <property type="entry name" value="MFS general substrate transporter"/>
    <property type="match status" value="1"/>
</dbReference>